<dbReference type="AlphaFoldDB" id="A0A2N7PN41"/>
<keyword evidence="1" id="KW-1133">Transmembrane helix</keyword>
<dbReference type="GO" id="GO:0051536">
    <property type="term" value="F:iron-sulfur cluster binding"/>
    <property type="evidence" value="ECO:0007669"/>
    <property type="project" value="InterPro"/>
</dbReference>
<evidence type="ECO:0000313" key="3">
    <source>
        <dbReference type="EMBL" id="PMP66793.1"/>
    </source>
</evidence>
<dbReference type="SFLD" id="SFLDG01082">
    <property type="entry name" value="B12-binding_domain_containing"/>
    <property type="match status" value="1"/>
</dbReference>
<gene>
    <name evidence="3" type="ORF">C0190_04620</name>
</gene>
<dbReference type="InterPro" id="IPR058240">
    <property type="entry name" value="rSAM_sf"/>
</dbReference>
<organism evidence="3 4">
    <name type="scientific">Thermodesulfobacterium geofontis</name>
    <dbReference type="NCBI Taxonomy" id="1295609"/>
    <lineage>
        <taxon>Bacteria</taxon>
        <taxon>Pseudomonadati</taxon>
        <taxon>Thermodesulfobacteriota</taxon>
        <taxon>Thermodesulfobacteria</taxon>
        <taxon>Thermodesulfobacteriales</taxon>
        <taxon>Thermodesulfobacteriaceae</taxon>
        <taxon>Thermodesulfobacterium</taxon>
    </lineage>
</organism>
<proteinExistence type="predicted"/>
<dbReference type="InterPro" id="IPR007197">
    <property type="entry name" value="rSAM"/>
</dbReference>
<dbReference type="GO" id="GO:0003824">
    <property type="term" value="F:catalytic activity"/>
    <property type="evidence" value="ECO:0007669"/>
    <property type="project" value="InterPro"/>
</dbReference>
<sequence>MDYLKFEKNYIKKKWRNKVSVALVFPNYYPIGMSNLGYLYIYERLNKYEEIVCERIFLPSKEEPLRSIESNRLLKDFNFILFSISFEVDYINVIKILNMGEINLDPSKRKEIVLAGGIATWLNPEPVSPFLDALLLGEWEEMEEKIVPIFIEYFQDKKRFLEKVIDFSFIYVPLYEKKKNIKVVKSKKPKKIIYSKLISEKAEFSNTYLIEVSKGCGRACRFCAAGFLYRPPRGYSKELINEVIEEIPANSKVGLIGLEFADKKEVIFLGKKLLEKGCLLTFSSLRIDALNEDFLELLKGTKSIAIAPETASLKLKKVINKILTEEEIFWALSKFQERGLKNVKFYFMLGLPLEEEKDLEEIAKFIKNLLKQKYNLNFSFTFSFFVPKPHTPFQWANFPELKILKEKEKFVKKNSGFIRNLKIESPREAFVQAVIARGDKSLKEFLILMAKGESLKKALKSIPNISEILAPEDSLYNAFPWDKIDIGVKKEYLWREWQKALNLKTSTFCRPEECKLCGAC</sequence>
<dbReference type="PROSITE" id="PS51918">
    <property type="entry name" value="RADICAL_SAM"/>
    <property type="match status" value="1"/>
</dbReference>
<evidence type="ECO:0000256" key="1">
    <source>
        <dbReference type="SAM" id="Phobius"/>
    </source>
</evidence>
<dbReference type="SUPFAM" id="SSF102114">
    <property type="entry name" value="Radical SAM enzymes"/>
    <property type="match status" value="1"/>
</dbReference>
<dbReference type="SFLD" id="SFLDS00029">
    <property type="entry name" value="Radical_SAM"/>
    <property type="match status" value="1"/>
</dbReference>
<accession>A0A2N7PN41</accession>
<dbReference type="InterPro" id="IPR045784">
    <property type="entry name" value="Radical_SAM_N2"/>
</dbReference>
<dbReference type="InterPro" id="IPR023404">
    <property type="entry name" value="rSAM_horseshoe"/>
</dbReference>
<feature type="transmembrane region" description="Helical" evidence="1">
    <location>
        <begin position="21"/>
        <end position="41"/>
    </location>
</feature>
<dbReference type="SMART" id="SM00729">
    <property type="entry name" value="Elp3"/>
    <property type="match status" value="1"/>
</dbReference>
<evidence type="ECO:0000313" key="4">
    <source>
        <dbReference type="Proteomes" id="UP000235460"/>
    </source>
</evidence>
<dbReference type="PANTHER" id="PTHR42731">
    <property type="entry name" value="SLL1084 PROTEIN"/>
    <property type="match status" value="1"/>
</dbReference>
<dbReference type="Proteomes" id="UP000235460">
    <property type="component" value="Unassembled WGS sequence"/>
</dbReference>
<dbReference type="Gene3D" id="3.80.30.20">
    <property type="entry name" value="tm_1862 like domain"/>
    <property type="match status" value="1"/>
</dbReference>
<keyword evidence="1" id="KW-0812">Transmembrane</keyword>
<dbReference type="CDD" id="cd01335">
    <property type="entry name" value="Radical_SAM"/>
    <property type="match status" value="1"/>
</dbReference>
<reference evidence="3 4" key="1">
    <citation type="submission" date="2018-01" db="EMBL/GenBank/DDBJ databases">
        <title>Metagenomic assembled genomes from two thermal pools in the Uzon Caldera, Kamchatka, Russia.</title>
        <authorList>
            <person name="Wilkins L."/>
            <person name="Ettinger C."/>
        </authorList>
    </citation>
    <scope>NUCLEOTIDE SEQUENCE [LARGE SCALE GENOMIC DNA]</scope>
    <source>
        <strain evidence="3">ZAV-08</strain>
    </source>
</reference>
<dbReference type="Pfam" id="PF19864">
    <property type="entry name" value="Radical_SAM_N2"/>
    <property type="match status" value="1"/>
</dbReference>
<dbReference type="Pfam" id="PF04055">
    <property type="entry name" value="Radical_SAM"/>
    <property type="match status" value="1"/>
</dbReference>
<protein>
    <recommendedName>
        <fullName evidence="2">Radical SAM core domain-containing protein</fullName>
    </recommendedName>
</protein>
<evidence type="ECO:0000259" key="2">
    <source>
        <dbReference type="PROSITE" id="PS51918"/>
    </source>
</evidence>
<keyword evidence="1" id="KW-0472">Membrane</keyword>
<name>A0A2N7PN41_9BACT</name>
<dbReference type="EMBL" id="PNIK01000065">
    <property type="protein sequence ID" value="PMP66793.1"/>
    <property type="molecule type" value="Genomic_DNA"/>
</dbReference>
<dbReference type="InterPro" id="IPR006638">
    <property type="entry name" value="Elp3/MiaA/NifB-like_rSAM"/>
</dbReference>
<feature type="domain" description="Radical SAM core" evidence="2">
    <location>
        <begin position="202"/>
        <end position="424"/>
    </location>
</feature>
<dbReference type="PANTHER" id="PTHR42731:SF5">
    <property type="entry name" value="RADICAL SAM DOMAIN PROTEIN"/>
    <property type="match status" value="1"/>
</dbReference>
<comment type="caution">
    <text evidence="3">The sequence shown here is derived from an EMBL/GenBank/DDBJ whole genome shotgun (WGS) entry which is preliminary data.</text>
</comment>